<evidence type="ECO:0000256" key="3">
    <source>
        <dbReference type="RuleBase" id="RU000363"/>
    </source>
</evidence>
<dbReference type="RefSeq" id="WP_344979244.1">
    <property type="nucleotide sequence ID" value="NZ_BAAAVI010000062.1"/>
</dbReference>
<dbReference type="InterPro" id="IPR002347">
    <property type="entry name" value="SDR_fam"/>
</dbReference>
<sequence length="241" mass="25095">MDELPLVVITGASSGIGAAAARVFSAAGHPVLLLARRAEPMEALGLPRALCVAADVTDTAAVARAITRAEAGFGPVDLLVNNAGMMSLAPVVDLDPGHVQRMFDLNCVVPVLLSRLILPGMLARRGGTIMNVGSIAGKTLYGDHTVYCGTKYALHAMTEGLRRETAPHNVRVMLVAPGMVDTGLLGNTGEGEVLDAYLAYKKSIGGGLVAEDVAAAMLHAYRLPQHVNLREVVVAPTVQDA</sequence>
<gene>
    <name evidence="4" type="ORF">GCM10010517_63510</name>
</gene>
<comment type="similarity">
    <text evidence="1 3">Belongs to the short-chain dehydrogenases/reductases (SDR) family.</text>
</comment>
<keyword evidence="5" id="KW-1185">Reference proteome</keyword>
<proteinExistence type="inferred from homology"/>
<evidence type="ECO:0000256" key="1">
    <source>
        <dbReference type="ARBA" id="ARBA00006484"/>
    </source>
</evidence>
<comment type="caution">
    <text evidence="4">The sequence shown here is derived from an EMBL/GenBank/DDBJ whole genome shotgun (WGS) entry which is preliminary data.</text>
</comment>
<organism evidence="4 5">
    <name type="scientific">Streptosporangium fragile</name>
    <dbReference type="NCBI Taxonomy" id="46186"/>
    <lineage>
        <taxon>Bacteria</taxon>
        <taxon>Bacillati</taxon>
        <taxon>Actinomycetota</taxon>
        <taxon>Actinomycetes</taxon>
        <taxon>Streptosporangiales</taxon>
        <taxon>Streptosporangiaceae</taxon>
        <taxon>Streptosporangium</taxon>
    </lineage>
</organism>
<dbReference type="Proteomes" id="UP001500831">
    <property type="component" value="Unassembled WGS sequence"/>
</dbReference>
<evidence type="ECO:0000313" key="5">
    <source>
        <dbReference type="Proteomes" id="UP001500831"/>
    </source>
</evidence>
<dbReference type="Pfam" id="PF00106">
    <property type="entry name" value="adh_short"/>
    <property type="match status" value="1"/>
</dbReference>
<accession>A0ABN3W7G0</accession>
<name>A0ABN3W7G0_9ACTN</name>
<dbReference type="PANTHER" id="PTHR44196">
    <property type="entry name" value="DEHYDROGENASE/REDUCTASE SDR FAMILY MEMBER 7B"/>
    <property type="match status" value="1"/>
</dbReference>
<dbReference type="PROSITE" id="PS00061">
    <property type="entry name" value="ADH_SHORT"/>
    <property type="match status" value="1"/>
</dbReference>
<evidence type="ECO:0000313" key="4">
    <source>
        <dbReference type="EMBL" id="GAA2898419.1"/>
    </source>
</evidence>
<dbReference type="EMBL" id="BAAAVI010000062">
    <property type="protein sequence ID" value="GAA2898419.1"/>
    <property type="molecule type" value="Genomic_DNA"/>
</dbReference>
<keyword evidence="2" id="KW-0560">Oxidoreductase</keyword>
<dbReference type="InterPro" id="IPR020904">
    <property type="entry name" value="Sc_DH/Rdtase_CS"/>
</dbReference>
<dbReference type="PRINTS" id="PR00080">
    <property type="entry name" value="SDRFAMILY"/>
</dbReference>
<dbReference type="Gene3D" id="3.40.50.720">
    <property type="entry name" value="NAD(P)-binding Rossmann-like Domain"/>
    <property type="match status" value="1"/>
</dbReference>
<dbReference type="SUPFAM" id="SSF51735">
    <property type="entry name" value="NAD(P)-binding Rossmann-fold domains"/>
    <property type="match status" value="1"/>
</dbReference>
<dbReference type="InterPro" id="IPR036291">
    <property type="entry name" value="NAD(P)-bd_dom_sf"/>
</dbReference>
<reference evidence="4 5" key="1">
    <citation type="journal article" date="2019" name="Int. J. Syst. Evol. Microbiol.">
        <title>The Global Catalogue of Microorganisms (GCM) 10K type strain sequencing project: providing services to taxonomists for standard genome sequencing and annotation.</title>
        <authorList>
            <consortium name="The Broad Institute Genomics Platform"/>
            <consortium name="The Broad Institute Genome Sequencing Center for Infectious Disease"/>
            <person name="Wu L."/>
            <person name="Ma J."/>
        </authorList>
    </citation>
    <scope>NUCLEOTIDE SEQUENCE [LARGE SCALE GENOMIC DNA]</scope>
    <source>
        <strain evidence="4 5">JCM 6242</strain>
    </source>
</reference>
<evidence type="ECO:0000256" key="2">
    <source>
        <dbReference type="ARBA" id="ARBA00023002"/>
    </source>
</evidence>
<protein>
    <submittedName>
        <fullName evidence="4">SDR family oxidoreductase</fullName>
    </submittedName>
</protein>
<dbReference type="PRINTS" id="PR00081">
    <property type="entry name" value="GDHRDH"/>
</dbReference>
<dbReference type="PANTHER" id="PTHR44196:SF1">
    <property type="entry name" value="DEHYDROGENASE_REDUCTASE SDR FAMILY MEMBER 7B"/>
    <property type="match status" value="1"/>
</dbReference>